<dbReference type="AlphaFoldDB" id="A0A2M3ZUP0"/>
<feature type="transmembrane region" description="Helical" evidence="1">
    <location>
        <begin position="7"/>
        <end position="28"/>
    </location>
</feature>
<reference evidence="2" key="1">
    <citation type="submission" date="2018-01" db="EMBL/GenBank/DDBJ databases">
        <title>An insight into the sialome of Amazonian anophelines.</title>
        <authorList>
            <person name="Ribeiro J.M."/>
            <person name="Scarpassa V."/>
            <person name="Calvo E."/>
        </authorList>
    </citation>
    <scope>NUCLEOTIDE SEQUENCE</scope>
    <source>
        <tissue evidence="2">Salivary glands</tissue>
    </source>
</reference>
<keyword evidence="1" id="KW-0472">Membrane</keyword>
<keyword evidence="1" id="KW-1133">Transmembrane helix</keyword>
<organism evidence="2">
    <name type="scientific">Anopheles braziliensis</name>
    <dbReference type="NCBI Taxonomy" id="58242"/>
    <lineage>
        <taxon>Eukaryota</taxon>
        <taxon>Metazoa</taxon>
        <taxon>Ecdysozoa</taxon>
        <taxon>Arthropoda</taxon>
        <taxon>Hexapoda</taxon>
        <taxon>Insecta</taxon>
        <taxon>Pterygota</taxon>
        <taxon>Neoptera</taxon>
        <taxon>Endopterygota</taxon>
        <taxon>Diptera</taxon>
        <taxon>Nematocera</taxon>
        <taxon>Culicoidea</taxon>
        <taxon>Culicidae</taxon>
        <taxon>Anophelinae</taxon>
        <taxon>Anopheles</taxon>
    </lineage>
</organism>
<sequence>MSSFICLLAELCFFCLAWMILMVLIAGLCVFSCCQCEMLAAHDLCKQFGVALILISNLVCVFLLLQSHHRWVNEGRKRVAFVVSWVGNKIFVKEMGGTQKVCGKPWLIITIYLSADCTT</sequence>
<name>A0A2M3ZUP0_9DIPT</name>
<dbReference type="EMBL" id="GGFM01011480">
    <property type="protein sequence ID" value="MBW32231.1"/>
    <property type="molecule type" value="Transcribed_RNA"/>
</dbReference>
<evidence type="ECO:0000313" key="2">
    <source>
        <dbReference type="EMBL" id="MBW32231.1"/>
    </source>
</evidence>
<evidence type="ECO:0000256" key="1">
    <source>
        <dbReference type="SAM" id="Phobius"/>
    </source>
</evidence>
<feature type="transmembrane region" description="Helical" evidence="1">
    <location>
        <begin position="48"/>
        <end position="65"/>
    </location>
</feature>
<protein>
    <submittedName>
        <fullName evidence="2">Putative secreted peptide</fullName>
    </submittedName>
</protein>
<keyword evidence="1" id="KW-0812">Transmembrane</keyword>
<proteinExistence type="predicted"/>
<accession>A0A2M3ZUP0</accession>